<feature type="region of interest" description="Disordered" evidence="1">
    <location>
        <begin position="244"/>
        <end position="263"/>
    </location>
</feature>
<dbReference type="eggNOG" id="COG3182">
    <property type="taxonomic scope" value="Bacteria"/>
</dbReference>
<evidence type="ECO:0000313" key="3">
    <source>
        <dbReference type="EMBL" id="GAL56377.1"/>
    </source>
</evidence>
<dbReference type="STRING" id="1115515.EV102420_01_00120"/>
<feature type="transmembrane region" description="Helical" evidence="2">
    <location>
        <begin position="198"/>
        <end position="219"/>
    </location>
</feature>
<keyword evidence="4" id="KW-1185">Reference proteome</keyword>
<keyword evidence="2" id="KW-0812">Transmembrane</keyword>
<name>A0A090VMS0_PSEVU</name>
<dbReference type="Proteomes" id="UP000029462">
    <property type="component" value="Unassembled WGS sequence"/>
</dbReference>
<evidence type="ECO:0008006" key="5">
    <source>
        <dbReference type="Google" id="ProtNLM"/>
    </source>
</evidence>
<feature type="transmembrane region" description="Helical" evidence="2">
    <location>
        <begin position="155"/>
        <end position="177"/>
    </location>
</feature>
<dbReference type="OrthoDB" id="9791166at2"/>
<keyword evidence="2" id="KW-0472">Membrane</keyword>
<comment type="caution">
    <text evidence="3">The sequence shown here is derived from an EMBL/GenBank/DDBJ whole genome shotgun (WGS) entry which is preliminary data.</text>
</comment>
<dbReference type="PANTHER" id="PTHR34219">
    <property type="entry name" value="IRON-REGULATED INNER MEMBRANE PROTEIN-RELATED"/>
    <property type="match status" value="1"/>
</dbReference>
<dbReference type="InterPro" id="IPR005625">
    <property type="entry name" value="PepSY-ass_TM"/>
</dbReference>
<feature type="transmembrane region" description="Helical" evidence="2">
    <location>
        <begin position="416"/>
        <end position="442"/>
    </location>
</feature>
<evidence type="ECO:0000313" key="4">
    <source>
        <dbReference type="Proteomes" id="UP000029462"/>
    </source>
</evidence>
<dbReference type="AlphaFoldDB" id="A0A090VMS0"/>
<reference evidence="3 4" key="1">
    <citation type="submission" date="2014-09" db="EMBL/GenBank/DDBJ databases">
        <title>Whole genome shotgun sequence of Escherichia vulneris NBRC 102420.</title>
        <authorList>
            <person name="Yoshida Y."/>
            <person name="Hosoyama A."/>
            <person name="Tsuchikane K."/>
            <person name="Ohji S."/>
            <person name="Ichikawa N."/>
            <person name="Kimura A."/>
            <person name="Yamazoe A."/>
            <person name="Ezaki T."/>
            <person name="Fujita N."/>
        </authorList>
    </citation>
    <scope>NUCLEOTIDE SEQUENCE [LARGE SCALE GENOMIC DNA]</scope>
    <source>
        <strain evidence="3 4">NBRC 102420</strain>
    </source>
</reference>
<protein>
    <recommendedName>
        <fullName evidence="5">PepSY domain-containing protein</fullName>
    </recommendedName>
</protein>
<gene>
    <name evidence="3" type="ORF">EV102420_01_00120</name>
</gene>
<dbReference type="PANTHER" id="PTHR34219:SF1">
    <property type="entry name" value="PEPSY DOMAIN-CONTAINING PROTEIN"/>
    <property type="match status" value="1"/>
</dbReference>
<dbReference type="RefSeq" id="WP_042387504.1">
    <property type="nucleotide sequence ID" value="NZ_BBMZ01000001.1"/>
</dbReference>
<accession>A0A090VMS0</accession>
<proteinExistence type="predicted"/>
<dbReference type="EMBL" id="BBMZ01000001">
    <property type="protein sequence ID" value="GAL56377.1"/>
    <property type="molecule type" value="Genomic_DNA"/>
</dbReference>
<evidence type="ECO:0000256" key="2">
    <source>
        <dbReference type="SAM" id="Phobius"/>
    </source>
</evidence>
<feature type="transmembrane region" description="Helical" evidence="2">
    <location>
        <begin position="17"/>
        <end position="41"/>
    </location>
</feature>
<keyword evidence="2" id="KW-1133">Transmembrane helix</keyword>
<dbReference type="Pfam" id="PF03929">
    <property type="entry name" value="PepSY_TM"/>
    <property type="match status" value="1"/>
</dbReference>
<organism evidence="3 4">
    <name type="scientific">Pseudescherichia vulneris NBRC 102420</name>
    <dbReference type="NCBI Taxonomy" id="1115515"/>
    <lineage>
        <taxon>Bacteria</taxon>
        <taxon>Pseudomonadati</taxon>
        <taxon>Pseudomonadota</taxon>
        <taxon>Gammaproteobacteria</taxon>
        <taxon>Enterobacterales</taxon>
        <taxon>Enterobacteriaceae</taxon>
        <taxon>Pseudescherichia</taxon>
    </lineage>
</organism>
<feature type="transmembrane region" description="Helical" evidence="2">
    <location>
        <begin position="367"/>
        <end position="387"/>
    </location>
</feature>
<sequence>MTTCTSRAAWVNLLRRLHFYIGLFVGPFIFIAALSGTLYVATPQLENALYHDALYGTVTGEHQPLAEQIAVAERVTGGTLRLHAVRPGLINGETTRVMFADPQLGVSENRAIFIDPVTLAVKGDMTVYGTSGILPLRQTIDYLHRSLLLGDVGRLYSELAASWMWIAALGGIALWWFTRPKRRINNRVQNSRRLHVSLGWVLLAGMLLFSATGLTWSQWAGGNVDKMRAALGWMTPQVNTQLHGAAQPADPHAEHHAHHEHHEGMTMPMAESDADSVQYDEVLQVARQTGINASRLEIRPPRSADQAWTVTEIDRAWPTQVDAVAIDGHTMTAIDQTRFADFPLMAKLTRWGVDFHMGVLFGLPNQLALILFGSALCVSIVVGYRLWWIRRPAQGGMSPVQTLMQSWLALGRGERIITLILALLIGLALPVLGISLLLFIAVDIVRWRRASAAPLQPEQESGRL</sequence>
<evidence type="ECO:0000256" key="1">
    <source>
        <dbReference type="SAM" id="MobiDB-lite"/>
    </source>
</evidence>